<dbReference type="SUPFAM" id="SSF51735">
    <property type="entry name" value="NAD(P)-binding Rossmann-fold domains"/>
    <property type="match status" value="1"/>
</dbReference>
<protein>
    <submittedName>
        <fullName evidence="2">Putative Synaptic vesicle membrane protein VAT-1 like protein</fullName>
    </submittedName>
</protein>
<dbReference type="PANTHER" id="PTHR43677:SF4">
    <property type="entry name" value="QUINONE OXIDOREDUCTASE-LIKE PROTEIN 2"/>
    <property type="match status" value="1"/>
</dbReference>
<proteinExistence type="predicted"/>
<dbReference type="AlphaFoldDB" id="S4ADW2"/>
<reference evidence="2 3" key="1">
    <citation type="submission" date="2013-02" db="EMBL/GenBank/DDBJ databases">
        <title>Draft Genome Sequence of Streptomyces aurantiacus, Which Produces Setomimycin.</title>
        <authorList>
            <person name="Gruening B.A."/>
            <person name="Praeg A."/>
            <person name="Erxleben A."/>
            <person name="Guenther S."/>
            <person name="Mueller M."/>
        </authorList>
    </citation>
    <scope>NUCLEOTIDE SEQUENCE [LARGE SCALE GENOMIC DNA]</scope>
    <source>
        <strain evidence="2 3">JA 4570</strain>
    </source>
</reference>
<evidence type="ECO:0000313" key="3">
    <source>
        <dbReference type="Proteomes" id="UP000014629"/>
    </source>
</evidence>
<dbReference type="CDD" id="cd08273">
    <property type="entry name" value="MDR8"/>
    <property type="match status" value="1"/>
</dbReference>
<dbReference type="OrthoDB" id="2665481at2"/>
<dbReference type="InterPro" id="IPR020843">
    <property type="entry name" value="ER"/>
</dbReference>
<dbReference type="Pfam" id="PF13602">
    <property type="entry name" value="ADH_zinc_N_2"/>
    <property type="match status" value="1"/>
</dbReference>
<dbReference type="Pfam" id="PF08240">
    <property type="entry name" value="ADH_N"/>
    <property type="match status" value="1"/>
</dbReference>
<dbReference type="InterPro" id="IPR036291">
    <property type="entry name" value="NAD(P)-bd_dom_sf"/>
</dbReference>
<dbReference type="InterPro" id="IPR013154">
    <property type="entry name" value="ADH-like_N"/>
</dbReference>
<accession>S4ADW2</accession>
<dbReference type="Gene3D" id="3.40.50.720">
    <property type="entry name" value="NAD(P)-binding Rossmann-like Domain"/>
    <property type="match status" value="1"/>
</dbReference>
<feature type="domain" description="Enoyl reductase (ER)" evidence="1">
    <location>
        <begin position="37"/>
        <end position="364"/>
    </location>
</feature>
<dbReference type="Proteomes" id="UP000014629">
    <property type="component" value="Unassembled WGS sequence"/>
</dbReference>
<sequence length="384" mass="40263">MRETHTAEHRPTSATATAAAAAAAAAASIATEIVLPGIVKPDGLEVRHVPTPAPGPGEVLLAMEATGVSFAEQQMRRGKYYDQPPFPFVPGYDLVGRVATTGPGVDPALAGRRFAALTKTGGWASHVVVEAADLVEVPDSVTSADAETLVVNGITAWQMLHRTAGVEAGDTVVVLGANGGVGSALVQLARIAGVRVIGTASRRHHDKLRELGVTPVDYRDPDLHGRLRGLAPGGVRAVFDHVGGEGVVDSFRLLAPGGTLVSYGTASTRDTPGSSKAPVLKLFARLALWNALPNSRHAHFFNIWAGRRRADAFRERLRADLGQVFALLADGRLRPQVAARVPLSRAADAMRLAESGTVAGKVVLVPDGEVRESEVRDGARTPTT</sequence>
<organism evidence="2 3">
    <name type="scientific">Streptomyces aurantiacus JA 4570</name>
    <dbReference type="NCBI Taxonomy" id="1286094"/>
    <lineage>
        <taxon>Bacteria</taxon>
        <taxon>Bacillati</taxon>
        <taxon>Actinomycetota</taxon>
        <taxon>Actinomycetes</taxon>
        <taxon>Kitasatosporales</taxon>
        <taxon>Streptomycetaceae</taxon>
        <taxon>Streptomyces</taxon>
        <taxon>Streptomyces aurantiacus group</taxon>
    </lineage>
</organism>
<comment type="caution">
    <text evidence="2">The sequence shown here is derived from an EMBL/GenBank/DDBJ whole genome shotgun (WGS) entry which is preliminary data.</text>
</comment>
<dbReference type="GO" id="GO:0016491">
    <property type="term" value="F:oxidoreductase activity"/>
    <property type="evidence" value="ECO:0007669"/>
    <property type="project" value="InterPro"/>
</dbReference>
<name>S4ADW2_9ACTN</name>
<dbReference type="Gene3D" id="3.90.180.10">
    <property type="entry name" value="Medium-chain alcohol dehydrogenases, catalytic domain"/>
    <property type="match status" value="1"/>
</dbReference>
<evidence type="ECO:0000259" key="1">
    <source>
        <dbReference type="SMART" id="SM00829"/>
    </source>
</evidence>
<dbReference type="PATRIC" id="fig|1286094.4.peg.7252"/>
<dbReference type="PANTHER" id="PTHR43677">
    <property type="entry name" value="SHORT-CHAIN DEHYDROGENASE/REDUCTASE"/>
    <property type="match status" value="1"/>
</dbReference>
<dbReference type="SMART" id="SM00829">
    <property type="entry name" value="PKS_ER"/>
    <property type="match status" value="1"/>
</dbReference>
<dbReference type="SUPFAM" id="SSF50129">
    <property type="entry name" value="GroES-like"/>
    <property type="match status" value="1"/>
</dbReference>
<dbReference type="EMBL" id="AOPZ01000513">
    <property type="protein sequence ID" value="EPH39607.1"/>
    <property type="molecule type" value="Genomic_DNA"/>
</dbReference>
<keyword evidence="3" id="KW-1185">Reference proteome</keyword>
<dbReference type="RefSeq" id="WP_016645433.1">
    <property type="nucleotide sequence ID" value="NZ_AOPZ01000513.1"/>
</dbReference>
<gene>
    <name evidence="2" type="ORF">STRAU_7327</name>
</gene>
<dbReference type="InterPro" id="IPR051397">
    <property type="entry name" value="Zn-ADH-like_protein"/>
</dbReference>
<evidence type="ECO:0000313" key="2">
    <source>
        <dbReference type="EMBL" id="EPH39607.1"/>
    </source>
</evidence>
<dbReference type="InterPro" id="IPR011032">
    <property type="entry name" value="GroES-like_sf"/>
</dbReference>